<dbReference type="Proteomes" id="UP001419268">
    <property type="component" value="Unassembled WGS sequence"/>
</dbReference>
<evidence type="ECO:0000256" key="1">
    <source>
        <dbReference type="SAM" id="MobiDB-lite"/>
    </source>
</evidence>
<accession>A0AAP0ECP1</accession>
<dbReference type="AlphaFoldDB" id="A0AAP0ECP1"/>
<dbReference type="EMBL" id="JBBNAG010000012">
    <property type="protein sequence ID" value="KAK9089122.1"/>
    <property type="molecule type" value="Genomic_DNA"/>
</dbReference>
<feature type="region of interest" description="Disordered" evidence="1">
    <location>
        <begin position="1"/>
        <end position="23"/>
    </location>
</feature>
<evidence type="ECO:0000313" key="3">
    <source>
        <dbReference type="Proteomes" id="UP001419268"/>
    </source>
</evidence>
<reference evidence="2 3" key="1">
    <citation type="submission" date="2024-01" db="EMBL/GenBank/DDBJ databases">
        <title>Genome assemblies of Stephania.</title>
        <authorList>
            <person name="Yang L."/>
        </authorList>
    </citation>
    <scope>NUCLEOTIDE SEQUENCE [LARGE SCALE GENOMIC DNA]</scope>
    <source>
        <strain evidence="2">JXDWG</strain>
        <tissue evidence="2">Leaf</tissue>
    </source>
</reference>
<protein>
    <submittedName>
        <fullName evidence="2">Uncharacterized protein</fullName>
    </submittedName>
</protein>
<gene>
    <name evidence="2" type="ORF">Scep_028204</name>
</gene>
<comment type="caution">
    <text evidence="2">The sequence shown here is derived from an EMBL/GenBank/DDBJ whole genome shotgun (WGS) entry which is preliminary data.</text>
</comment>
<evidence type="ECO:0000313" key="2">
    <source>
        <dbReference type="EMBL" id="KAK9089122.1"/>
    </source>
</evidence>
<keyword evidence="3" id="KW-1185">Reference proteome</keyword>
<name>A0AAP0ECP1_9MAGN</name>
<sequence>MQAVIHMRNPCSSSRPESSRDARHCKDRMKNSRFPCTLSFLIHDSCRATV</sequence>
<organism evidence="2 3">
    <name type="scientific">Stephania cephalantha</name>
    <dbReference type="NCBI Taxonomy" id="152367"/>
    <lineage>
        <taxon>Eukaryota</taxon>
        <taxon>Viridiplantae</taxon>
        <taxon>Streptophyta</taxon>
        <taxon>Embryophyta</taxon>
        <taxon>Tracheophyta</taxon>
        <taxon>Spermatophyta</taxon>
        <taxon>Magnoliopsida</taxon>
        <taxon>Ranunculales</taxon>
        <taxon>Menispermaceae</taxon>
        <taxon>Menispermoideae</taxon>
        <taxon>Cissampelideae</taxon>
        <taxon>Stephania</taxon>
    </lineage>
</organism>
<proteinExistence type="predicted"/>